<protein>
    <submittedName>
        <fullName evidence="2">Uncharacterized protein</fullName>
    </submittedName>
</protein>
<sequence>MSGYDKPIEMVVKFFLVTCLIAITMAKDTESAPDTLRHSNKKRSVSGPLLDLLEQRFLGKVDSILSENWLEENKDRTDLCLYCDEYLRRCAYKYNCDVTEARTRGSFCHNECTAVFFRCRLGCLDHK</sequence>
<dbReference type="AlphaFoldDB" id="A0AAE0SE20"/>
<accession>A0AAE0SE20</accession>
<dbReference type="EMBL" id="JAEAOA010002345">
    <property type="protein sequence ID" value="KAK3590214.1"/>
    <property type="molecule type" value="Genomic_DNA"/>
</dbReference>
<feature type="chain" id="PRO_5042066590" evidence="1">
    <location>
        <begin position="27"/>
        <end position="127"/>
    </location>
</feature>
<gene>
    <name evidence="2" type="ORF">CHS0354_041275</name>
</gene>
<feature type="signal peptide" evidence="1">
    <location>
        <begin position="1"/>
        <end position="26"/>
    </location>
</feature>
<comment type="caution">
    <text evidence="2">The sequence shown here is derived from an EMBL/GenBank/DDBJ whole genome shotgun (WGS) entry which is preliminary data.</text>
</comment>
<evidence type="ECO:0000256" key="1">
    <source>
        <dbReference type="SAM" id="SignalP"/>
    </source>
</evidence>
<dbReference type="Proteomes" id="UP001195483">
    <property type="component" value="Unassembled WGS sequence"/>
</dbReference>
<evidence type="ECO:0000313" key="2">
    <source>
        <dbReference type="EMBL" id="KAK3590214.1"/>
    </source>
</evidence>
<name>A0AAE0SE20_9BIVA</name>
<keyword evidence="1" id="KW-0732">Signal</keyword>
<evidence type="ECO:0000313" key="3">
    <source>
        <dbReference type="Proteomes" id="UP001195483"/>
    </source>
</evidence>
<proteinExistence type="predicted"/>
<reference evidence="2" key="3">
    <citation type="submission" date="2023-05" db="EMBL/GenBank/DDBJ databases">
        <authorList>
            <person name="Smith C.H."/>
        </authorList>
    </citation>
    <scope>NUCLEOTIDE SEQUENCE</scope>
    <source>
        <strain evidence="2">CHS0354</strain>
        <tissue evidence="2">Mantle</tissue>
    </source>
</reference>
<keyword evidence="3" id="KW-1185">Reference proteome</keyword>
<reference evidence="2" key="2">
    <citation type="journal article" date="2021" name="Genome Biol. Evol.">
        <title>Developing a high-quality reference genome for a parasitic bivalve with doubly uniparental inheritance (Bivalvia: Unionida).</title>
        <authorList>
            <person name="Smith C.H."/>
        </authorList>
    </citation>
    <scope>NUCLEOTIDE SEQUENCE</scope>
    <source>
        <strain evidence="2">CHS0354</strain>
        <tissue evidence="2">Mantle</tissue>
    </source>
</reference>
<reference evidence="2" key="1">
    <citation type="journal article" date="2021" name="Genome Biol. Evol.">
        <title>A High-Quality Reference Genome for a Parasitic Bivalve with Doubly Uniparental Inheritance (Bivalvia: Unionida).</title>
        <authorList>
            <person name="Smith C.H."/>
        </authorList>
    </citation>
    <scope>NUCLEOTIDE SEQUENCE</scope>
    <source>
        <strain evidence="2">CHS0354</strain>
    </source>
</reference>
<organism evidence="2 3">
    <name type="scientific">Potamilus streckersoni</name>
    <dbReference type="NCBI Taxonomy" id="2493646"/>
    <lineage>
        <taxon>Eukaryota</taxon>
        <taxon>Metazoa</taxon>
        <taxon>Spiralia</taxon>
        <taxon>Lophotrochozoa</taxon>
        <taxon>Mollusca</taxon>
        <taxon>Bivalvia</taxon>
        <taxon>Autobranchia</taxon>
        <taxon>Heteroconchia</taxon>
        <taxon>Palaeoheterodonta</taxon>
        <taxon>Unionida</taxon>
        <taxon>Unionoidea</taxon>
        <taxon>Unionidae</taxon>
        <taxon>Ambleminae</taxon>
        <taxon>Lampsilini</taxon>
        <taxon>Potamilus</taxon>
    </lineage>
</organism>